<dbReference type="InterPro" id="IPR011162">
    <property type="entry name" value="MHC_I/II-like_Ag-recog"/>
</dbReference>
<dbReference type="Gene3D" id="3.30.500.10">
    <property type="entry name" value="MHC class I-like antigen recognition-like"/>
    <property type="match status" value="1"/>
</dbReference>
<comment type="caution">
    <text evidence="10">The sequence shown here is derived from an EMBL/GenBank/DDBJ whole genome shotgun (WGS) entry which is preliminary data.</text>
</comment>
<keyword evidence="6" id="KW-0325">Glycoprotein</keyword>
<dbReference type="OrthoDB" id="8936120at2759"/>
<dbReference type="PROSITE" id="PS00290">
    <property type="entry name" value="IG_MHC"/>
    <property type="match status" value="1"/>
</dbReference>
<dbReference type="InterPro" id="IPR011161">
    <property type="entry name" value="MHC_I-like_Ag-recog"/>
</dbReference>
<dbReference type="PANTHER" id="PTHR16675:SF273">
    <property type="entry name" value="MAJOR HISTOCOMPATIBILITY COMPLEX CLASS I-RELATED GENE PROTEIN-LIKE"/>
    <property type="match status" value="1"/>
</dbReference>
<dbReference type="InterPro" id="IPR003597">
    <property type="entry name" value="Ig_C1-set"/>
</dbReference>
<dbReference type="InterPro" id="IPR050208">
    <property type="entry name" value="MHC_class-I_related"/>
</dbReference>
<dbReference type="PANTHER" id="PTHR16675">
    <property type="entry name" value="MHC CLASS I-RELATED"/>
    <property type="match status" value="1"/>
</dbReference>
<dbReference type="InterPro" id="IPR036179">
    <property type="entry name" value="Ig-like_dom_sf"/>
</dbReference>
<dbReference type="FunFam" id="2.60.40.10:FF:000204">
    <property type="entry name" value="Major histocompatibility complex, class I-related protein"/>
    <property type="match status" value="1"/>
</dbReference>
<comment type="subcellular location">
    <subcellularLocation>
        <location evidence="1">Cell membrane</location>
    </subcellularLocation>
</comment>
<dbReference type="SUPFAM" id="SSF48726">
    <property type="entry name" value="Immunoglobulin"/>
    <property type="match status" value="1"/>
</dbReference>
<dbReference type="GO" id="GO:0005615">
    <property type="term" value="C:extracellular space"/>
    <property type="evidence" value="ECO:0007669"/>
    <property type="project" value="TreeGrafter"/>
</dbReference>
<dbReference type="PRINTS" id="PR01638">
    <property type="entry name" value="MHCCLASSI"/>
</dbReference>
<name>A0A8T2K000_9PIPI</name>
<evidence type="ECO:0000313" key="11">
    <source>
        <dbReference type="Proteomes" id="UP000812440"/>
    </source>
</evidence>
<evidence type="ECO:0000313" key="10">
    <source>
        <dbReference type="EMBL" id="KAG8449922.1"/>
    </source>
</evidence>
<keyword evidence="3" id="KW-0732">Signal</keyword>
<dbReference type="InterPro" id="IPR013783">
    <property type="entry name" value="Ig-like_fold"/>
</dbReference>
<accession>A0A8T2K000</accession>
<dbReference type="PROSITE" id="PS50835">
    <property type="entry name" value="IG_LIKE"/>
    <property type="match status" value="1"/>
</dbReference>
<dbReference type="SUPFAM" id="SSF54452">
    <property type="entry name" value="MHC antigen-recognition domain"/>
    <property type="match status" value="1"/>
</dbReference>
<keyword evidence="11" id="KW-1185">Reference proteome</keyword>
<keyword evidence="8" id="KW-0812">Transmembrane</keyword>
<comment type="similarity">
    <text evidence="7">Belongs to the MHC class I family.</text>
</comment>
<dbReference type="InterPro" id="IPR001039">
    <property type="entry name" value="MHC_I_a_a1/a2"/>
</dbReference>
<sequence length="369" mass="42960">MAKTRKCVKSVVDPKPRYKAGHILHYYLSLTSYTTPSLPQFSVTAYVDGREYGRYNSETRRCQAFHPSLNSLSDHLEQLTKYAQTFEVFQRNKMNFLMDYFNKTYGYGNIHVFQRKFACELHDDGTIDGYEEFAMDNQEIVTLDRKRSVFVPVTKEAFSMMMLWNKDYCDANNHKSYMENECIQHLKLYLPLIEKDLNKKVHPSVKISDSVPDGGLRLRCLVYGFYPRDVEVKWVKNGRDEVYPEESPQILPNPDGTFQIRVSVEVTPEEGDRYSCHVDHGSLDNTLVIPYVTFPFLSVICKCFYFLNSLHPEPKDRNISHIAIPPIVVALLLAVVLGIFIHRRRSGILHFFFYSIECTVEVDNENLLW</sequence>
<feature type="transmembrane region" description="Helical" evidence="8">
    <location>
        <begin position="319"/>
        <end position="341"/>
    </location>
</feature>
<gene>
    <name evidence="10" type="ORF">GDO86_016556</name>
</gene>
<dbReference type="AlphaFoldDB" id="A0A8T2K000"/>
<reference evidence="10" key="1">
    <citation type="thesis" date="2020" institute="ProQuest LLC" country="789 East Eisenhower Parkway, Ann Arbor, MI, USA">
        <title>Comparative Genomics and Chromosome Evolution.</title>
        <authorList>
            <person name="Mudd A.B."/>
        </authorList>
    </citation>
    <scope>NUCLEOTIDE SEQUENCE</scope>
    <source>
        <strain evidence="10">Female2</strain>
        <tissue evidence="10">Blood</tissue>
    </source>
</reference>
<organism evidence="10 11">
    <name type="scientific">Hymenochirus boettgeri</name>
    <name type="common">Congo dwarf clawed frog</name>
    <dbReference type="NCBI Taxonomy" id="247094"/>
    <lineage>
        <taxon>Eukaryota</taxon>
        <taxon>Metazoa</taxon>
        <taxon>Chordata</taxon>
        <taxon>Craniata</taxon>
        <taxon>Vertebrata</taxon>
        <taxon>Euteleostomi</taxon>
        <taxon>Amphibia</taxon>
        <taxon>Batrachia</taxon>
        <taxon>Anura</taxon>
        <taxon>Pipoidea</taxon>
        <taxon>Pipidae</taxon>
        <taxon>Pipinae</taxon>
        <taxon>Hymenochirus</taxon>
    </lineage>
</organism>
<evidence type="ECO:0000256" key="1">
    <source>
        <dbReference type="ARBA" id="ARBA00004236"/>
    </source>
</evidence>
<evidence type="ECO:0000256" key="5">
    <source>
        <dbReference type="ARBA" id="ARBA00023157"/>
    </source>
</evidence>
<dbReference type="GO" id="GO:0009897">
    <property type="term" value="C:external side of plasma membrane"/>
    <property type="evidence" value="ECO:0007669"/>
    <property type="project" value="TreeGrafter"/>
</dbReference>
<dbReference type="GO" id="GO:0006955">
    <property type="term" value="P:immune response"/>
    <property type="evidence" value="ECO:0007669"/>
    <property type="project" value="TreeGrafter"/>
</dbReference>
<feature type="transmembrane region" description="Helical" evidence="8">
    <location>
        <begin position="287"/>
        <end position="307"/>
    </location>
</feature>
<evidence type="ECO:0000256" key="6">
    <source>
        <dbReference type="ARBA" id="ARBA00023180"/>
    </source>
</evidence>
<evidence type="ECO:0000256" key="4">
    <source>
        <dbReference type="ARBA" id="ARBA00023136"/>
    </source>
</evidence>
<keyword evidence="2" id="KW-1003">Cell membrane</keyword>
<dbReference type="SMART" id="SM00407">
    <property type="entry name" value="IGc1"/>
    <property type="match status" value="1"/>
</dbReference>
<dbReference type="Pfam" id="PF07654">
    <property type="entry name" value="C1-set"/>
    <property type="match status" value="1"/>
</dbReference>
<keyword evidence="8" id="KW-1133">Transmembrane helix</keyword>
<feature type="domain" description="Ig-like" evidence="9">
    <location>
        <begin position="203"/>
        <end position="288"/>
    </location>
</feature>
<evidence type="ECO:0000256" key="3">
    <source>
        <dbReference type="ARBA" id="ARBA00022729"/>
    </source>
</evidence>
<dbReference type="Gene3D" id="2.60.40.10">
    <property type="entry name" value="Immunoglobulins"/>
    <property type="match status" value="1"/>
</dbReference>
<dbReference type="InterPro" id="IPR007110">
    <property type="entry name" value="Ig-like_dom"/>
</dbReference>
<dbReference type="Pfam" id="PF00129">
    <property type="entry name" value="MHC_I"/>
    <property type="match status" value="1"/>
</dbReference>
<evidence type="ECO:0000256" key="7">
    <source>
        <dbReference type="RuleBase" id="RU004439"/>
    </source>
</evidence>
<dbReference type="FunFam" id="3.30.500.10:FF:000003">
    <property type="entry name" value="IgG receptor FcRn large subunit p51"/>
    <property type="match status" value="1"/>
</dbReference>
<keyword evidence="5" id="KW-1015">Disulfide bond</keyword>
<evidence type="ECO:0000256" key="8">
    <source>
        <dbReference type="SAM" id="Phobius"/>
    </source>
</evidence>
<dbReference type="InterPro" id="IPR037055">
    <property type="entry name" value="MHC_I-like_Ag-recog_sf"/>
</dbReference>
<proteinExistence type="inferred from homology"/>
<dbReference type="Proteomes" id="UP000812440">
    <property type="component" value="Chromosome 8_10"/>
</dbReference>
<keyword evidence="4 8" id="KW-0472">Membrane</keyword>
<evidence type="ECO:0000256" key="2">
    <source>
        <dbReference type="ARBA" id="ARBA00022475"/>
    </source>
</evidence>
<dbReference type="InterPro" id="IPR003006">
    <property type="entry name" value="Ig/MHC_CS"/>
</dbReference>
<protein>
    <recommendedName>
        <fullName evidence="9">Ig-like domain-containing protein</fullName>
    </recommendedName>
</protein>
<evidence type="ECO:0000259" key="9">
    <source>
        <dbReference type="PROSITE" id="PS50835"/>
    </source>
</evidence>
<dbReference type="EMBL" id="JAACNH010000003">
    <property type="protein sequence ID" value="KAG8449922.1"/>
    <property type="molecule type" value="Genomic_DNA"/>
</dbReference>